<organism evidence="1 2">
    <name type="scientific">Irpex rosettiformis</name>
    <dbReference type="NCBI Taxonomy" id="378272"/>
    <lineage>
        <taxon>Eukaryota</taxon>
        <taxon>Fungi</taxon>
        <taxon>Dikarya</taxon>
        <taxon>Basidiomycota</taxon>
        <taxon>Agaricomycotina</taxon>
        <taxon>Agaricomycetes</taxon>
        <taxon>Polyporales</taxon>
        <taxon>Irpicaceae</taxon>
        <taxon>Irpex</taxon>
    </lineage>
</organism>
<accession>A0ACB8U8P5</accession>
<evidence type="ECO:0000313" key="1">
    <source>
        <dbReference type="EMBL" id="KAI0090601.1"/>
    </source>
</evidence>
<protein>
    <submittedName>
        <fullName evidence="1">Uncharacterized protein</fullName>
    </submittedName>
</protein>
<sequence length="481" mass="53129">MAQLAAGLVGWHFIPSMLADQLVKFFHHILGSVPPPRASPEHRKQVKWAYSAVVFGYALFTFQCATASIERNYYELMGINPTADDSDLKAAFRVFAKKYHPDRAGAEGEVFFMHIRTVFEALKNPTTRFAYDRFGPDVLDWKNTTTISECIQKWLWNLIPTYVISIFVVLFWNAIVPRSLVFWNFILVFGTLALEILFVLSPSPHATFSSASSSIPLSAALFSNPVDQTYANIFTYIWPRRVAYQHILLIRQLSILLSSALQHLIPNLFPTSTPRDVTEEILTAYLKTLMKIVGGIDQEIVNTLQLSIHGAHGAPSNSTPSTADFSHITALQPEPPVKERLLKELQDMILENVMMSQGGPLKSACESAVVRKRRSEKGQMEFASAEQDAANTSITEATKQEETEKGEDRSRGTSGSSVGTAVGACPSDKENAPPARGAPGDILDQCIVSSSVSRSPLILPTNNLGAERRAGYVRARSHSLS</sequence>
<name>A0ACB8U8P5_9APHY</name>
<dbReference type="Proteomes" id="UP001055072">
    <property type="component" value="Unassembled WGS sequence"/>
</dbReference>
<dbReference type="EMBL" id="MU274907">
    <property type="protein sequence ID" value="KAI0090601.1"/>
    <property type="molecule type" value="Genomic_DNA"/>
</dbReference>
<proteinExistence type="predicted"/>
<keyword evidence="2" id="KW-1185">Reference proteome</keyword>
<evidence type="ECO:0000313" key="2">
    <source>
        <dbReference type="Proteomes" id="UP001055072"/>
    </source>
</evidence>
<reference evidence="1" key="1">
    <citation type="journal article" date="2021" name="Environ. Microbiol.">
        <title>Gene family expansions and transcriptome signatures uncover fungal adaptations to wood decay.</title>
        <authorList>
            <person name="Hage H."/>
            <person name="Miyauchi S."/>
            <person name="Viragh M."/>
            <person name="Drula E."/>
            <person name="Min B."/>
            <person name="Chaduli D."/>
            <person name="Navarro D."/>
            <person name="Favel A."/>
            <person name="Norest M."/>
            <person name="Lesage-Meessen L."/>
            <person name="Balint B."/>
            <person name="Merenyi Z."/>
            <person name="de Eugenio L."/>
            <person name="Morin E."/>
            <person name="Martinez A.T."/>
            <person name="Baldrian P."/>
            <person name="Stursova M."/>
            <person name="Martinez M.J."/>
            <person name="Novotny C."/>
            <person name="Magnuson J.K."/>
            <person name="Spatafora J.W."/>
            <person name="Maurice S."/>
            <person name="Pangilinan J."/>
            <person name="Andreopoulos W."/>
            <person name="LaButti K."/>
            <person name="Hundley H."/>
            <person name="Na H."/>
            <person name="Kuo A."/>
            <person name="Barry K."/>
            <person name="Lipzen A."/>
            <person name="Henrissat B."/>
            <person name="Riley R."/>
            <person name="Ahrendt S."/>
            <person name="Nagy L.G."/>
            <person name="Grigoriev I.V."/>
            <person name="Martin F."/>
            <person name="Rosso M.N."/>
        </authorList>
    </citation>
    <scope>NUCLEOTIDE SEQUENCE</scope>
    <source>
        <strain evidence="1">CBS 384.51</strain>
    </source>
</reference>
<comment type="caution">
    <text evidence="1">The sequence shown here is derived from an EMBL/GenBank/DDBJ whole genome shotgun (WGS) entry which is preliminary data.</text>
</comment>
<gene>
    <name evidence="1" type="ORF">BDY19DRAFT_887465</name>
</gene>